<accession>A0AAV1P2Y7</accession>
<evidence type="ECO:0000313" key="3">
    <source>
        <dbReference type="Proteomes" id="UP001314229"/>
    </source>
</evidence>
<keyword evidence="3" id="KW-1185">Reference proteome</keyword>
<feature type="region of interest" description="Disordered" evidence="1">
    <location>
        <begin position="38"/>
        <end position="74"/>
    </location>
</feature>
<sequence length="74" mass="8240">MEEMEETTGGKTISSYTAVKDPSNKEITVSRCKRLFLGPYSESQTRTIRSPGSCPSPSTQRMKSVSPSLNRRIQ</sequence>
<protein>
    <submittedName>
        <fullName evidence="2">Uncharacterized protein</fullName>
    </submittedName>
</protein>
<feature type="region of interest" description="Disordered" evidence="1">
    <location>
        <begin position="1"/>
        <end position="24"/>
    </location>
</feature>
<feature type="compositionally biased region" description="Polar residues" evidence="1">
    <location>
        <begin position="41"/>
        <end position="74"/>
    </location>
</feature>
<dbReference type="Proteomes" id="UP001314229">
    <property type="component" value="Unassembled WGS sequence"/>
</dbReference>
<reference evidence="2 3" key="1">
    <citation type="submission" date="2024-01" db="EMBL/GenBank/DDBJ databases">
        <authorList>
            <person name="Alioto T."/>
            <person name="Alioto T."/>
            <person name="Gomez Garrido J."/>
        </authorList>
    </citation>
    <scope>NUCLEOTIDE SEQUENCE [LARGE SCALE GENOMIC DNA]</scope>
</reference>
<proteinExistence type="predicted"/>
<name>A0AAV1P2Y7_SCOSC</name>
<dbReference type="AlphaFoldDB" id="A0AAV1P2Y7"/>
<evidence type="ECO:0000313" key="2">
    <source>
        <dbReference type="EMBL" id="CAK6965705.1"/>
    </source>
</evidence>
<organism evidence="2 3">
    <name type="scientific">Scomber scombrus</name>
    <name type="common">Atlantic mackerel</name>
    <name type="synonym">Scomber vernalis</name>
    <dbReference type="NCBI Taxonomy" id="13677"/>
    <lineage>
        <taxon>Eukaryota</taxon>
        <taxon>Metazoa</taxon>
        <taxon>Chordata</taxon>
        <taxon>Craniata</taxon>
        <taxon>Vertebrata</taxon>
        <taxon>Euteleostomi</taxon>
        <taxon>Actinopterygii</taxon>
        <taxon>Neopterygii</taxon>
        <taxon>Teleostei</taxon>
        <taxon>Neoteleostei</taxon>
        <taxon>Acanthomorphata</taxon>
        <taxon>Pelagiaria</taxon>
        <taxon>Scombriformes</taxon>
        <taxon>Scombridae</taxon>
        <taxon>Scomber</taxon>
    </lineage>
</organism>
<comment type="caution">
    <text evidence="2">The sequence shown here is derived from an EMBL/GenBank/DDBJ whole genome shotgun (WGS) entry which is preliminary data.</text>
</comment>
<evidence type="ECO:0000256" key="1">
    <source>
        <dbReference type="SAM" id="MobiDB-lite"/>
    </source>
</evidence>
<dbReference type="EMBL" id="CAWUFR010000086">
    <property type="protein sequence ID" value="CAK6965705.1"/>
    <property type="molecule type" value="Genomic_DNA"/>
</dbReference>
<gene>
    <name evidence="2" type="ORF">FSCOSCO3_A006241</name>
</gene>